<reference evidence="1 2" key="1">
    <citation type="submission" date="2023-06" db="EMBL/GenBank/DDBJ databases">
        <authorList>
            <person name="Oyuntsetseg B."/>
            <person name="Kim S.B."/>
        </authorList>
    </citation>
    <scope>NUCLEOTIDE SEQUENCE [LARGE SCALE GENOMIC DNA]</scope>
    <source>
        <strain evidence="1 2">2-15</strain>
    </source>
</reference>
<keyword evidence="2" id="KW-1185">Reference proteome</keyword>
<evidence type="ECO:0000313" key="1">
    <source>
        <dbReference type="EMBL" id="WIX76739.1"/>
    </source>
</evidence>
<dbReference type="AlphaFoldDB" id="A0A9Y2IBA0"/>
<dbReference type="Proteomes" id="UP001236014">
    <property type="component" value="Chromosome"/>
</dbReference>
<proteinExistence type="predicted"/>
<dbReference type="EMBL" id="CP127294">
    <property type="protein sequence ID" value="WIX76739.1"/>
    <property type="molecule type" value="Genomic_DNA"/>
</dbReference>
<organism evidence="1 2">
    <name type="scientific">Amycolatopsis carbonis</name>
    <dbReference type="NCBI Taxonomy" id="715471"/>
    <lineage>
        <taxon>Bacteria</taxon>
        <taxon>Bacillati</taxon>
        <taxon>Actinomycetota</taxon>
        <taxon>Actinomycetes</taxon>
        <taxon>Pseudonocardiales</taxon>
        <taxon>Pseudonocardiaceae</taxon>
        <taxon>Amycolatopsis</taxon>
    </lineage>
</organism>
<evidence type="ECO:0000313" key="2">
    <source>
        <dbReference type="Proteomes" id="UP001236014"/>
    </source>
</evidence>
<dbReference type="KEGG" id="acab:QRX50_35620"/>
<sequence>MTSNNDVTKFRRQPCPYCGNSVDSAGAPTPEASRPPTSGDFFVCFGCTEPSIYQTGPFGAYLRKPTPAELAEFAVDYGHHAERLHRFINDRPDR</sequence>
<gene>
    <name evidence="1" type="ORF">QRX50_35620</name>
</gene>
<accession>A0A9Y2IBA0</accession>
<dbReference type="RefSeq" id="WP_285967487.1">
    <property type="nucleotide sequence ID" value="NZ_CP127294.1"/>
</dbReference>
<name>A0A9Y2IBA0_9PSEU</name>
<protein>
    <submittedName>
        <fullName evidence="1">Uncharacterized protein</fullName>
    </submittedName>
</protein>